<dbReference type="Proteomes" id="UP000326757">
    <property type="component" value="Unassembled WGS sequence"/>
</dbReference>
<dbReference type="EMBL" id="VIGI01000006">
    <property type="protein sequence ID" value="KAB8299161.1"/>
    <property type="molecule type" value="Genomic_DNA"/>
</dbReference>
<dbReference type="AlphaFoldDB" id="A0A5N6K9M5"/>
<comment type="caution">
    <text evidence="1">The sequence shown here is derived from an EMBL/GenBank/DDBJ whole genome shotgun (WGS) entry which is preliminary data.</text>
</comment>
<evidence type="ECO:0000313" key="2">
    <source>
        <dbReference type="Proteomes" id="UP000326757"/>
    </source>
</evidence>
<protein>
    <submittedName>
        <fullName evidence="1">Uncharacterized protein</fullName>
    </submittedName>
</protein>
<accession>A0A5N6K9M5</accession>
<sequence>MLLPSILSLLHPYKVYGRTSDRKKDIHALLLRRIPFVSEIDEKMACITYYCPFWFLPCAQFSFVSPNARKMVCLFACGTC</sequence>
<proteinExistence type="predicted"/>
<name>A0A5N6K9M5_MONLA</name>
<reference evidence="1 2" key="1">
    <citation type="submission" date="2019-06" db="EMBL/GenBank/DDBJ databases">
        <title>Genome Sequence of the Brown Rot Fungal Pathogen Monilinia laxa.</title>
        <authorList>
            <person name="De Miccolis Angelini R.M."/>
            <person name="Landi L."/>
            <person name="Abate D."/>
            <person name="Pollastro S."/>
            <person name="Romanazzi G."/>
            <person name="Faretra F."/>
        </authorList>
    </citation>
    <scope>NUCLEOTIDE SEQUENCE [LARGE SCALE GENOMIC DNA]</scope>
    <source>
        <strain evidence="1 2">Mlax316</strain>
    </source>
</reference>
<evidence type="ECO:0000313" key="1">
    <source>
        <dbReference type="EMBL" id="KAB8299161.1"/>
    </source>
</evidence>
<organism evidence="1 2">
    <name type="scientific">Monilinia laxa</name>
    <name type="common">Brown rot fungus</name>
    <name type="synonym">Sclerotinia laxa</name>
    <dbReference type="NCBI Taxonomy" id="61186"/>
    <lineage>
        <taxon>Eukaryota</taxon>
        <taxon>Fungi</taxon>
        <taxon>Dikarya</taxon>
        <taxon>Ascomycota</taxon>
        <taxon>Pezizomycotina</taxon>
        <taxon>Leotiomycetes</taxon>
        <taxon>Helotiales</taxon>
        <taxon>Sclerotiniaceae</taxon>
        <taxon>Monilinia</taxon>
    </lineage>
</organism>
<keyword evidence="2" id="KW-1185">Reference proteome</keyword>
<gene>
    <name evidence="1" type="ORF">EYC80_001265</name>
</gene>